<dbReference type="PROSITE" id="PS51257">
    <property type="entry name" value="PROKAR_LIPOPROTEIN"/>
    <property type="match status" value="1"/>
</dbReference>
<evidence type="ECO:0000313" key="4">
    <source>
        <dbReference type="EMBL" id="KAJ8607978.1"/>
    </source>
</evidence>
<dbReference type="EMBL" id="JAQMWT010000186">
    <property type="protein sequence ID" value="KAJ8607978.1"/>
    <property type="molecule type" value="Genomic_DNA"/>
</dbReference>
<dbReference type="SUPFAM" id="SSF51197">
    <property type="entry name" value="Clavaminate synthase-like"/>
    <property type="match status" value="1"/>
</dbReference>
<protein>
    <recommendedName>
        <fullName evidence="3">Fe2OG dioxygenase domain-containing protein</fullName>
    </recommendedName>
</protein>
<evidence type="ECO:0000256" key="2">
    <source>
        <dbReference type="SAM" id="SignalP"/>
    </source>
</evidence>
<comment type="similarity">
    <text evidence="1">Belongs to the iron/ascorbate-dependent oxidoreductase family.</text>
</comment>
<keyword evidence="1" id="KW-0408">Iron</keyword>
<name>A0AAD7UIC3_9STRA</name>
<evidence type="ECO:0000259" key="3">
    <source>
        <dbReference type="PROSITE" id="PS51471"/>
    </source>
</evidence>
<keyword evidence="2" id="KW-0732">Signal</keyword>
<dbReference type="GO" id="GO:0046872">
    <property type="term" value="F:metal ion binding"/>
    <property type="evidence" value="ECO:0007669"/>
    <property type="project" value="UniProtKB-KW"/>
</dbReference>
<dbReference type="PANTHER" id="PTHR48420:SF1">
    <property type="entry name" value="NON-HAEM DIOXYGENASE N-TERMINAL DOMAIN-CONTAINING PROTEIN"/>
    <property type="match status" value="1"/>
</dbReference>
<dbReference type="GO" id="GO:0016491">
    <property type="term" value="F:oxidoreductase activity"/>
    <property type="evidence" value="ECO:0007669"/>
    <property type="project" value="UniProtKB-KW"/>
</dbReference>
<dbReference type="Gene3D" id="2.60.120.330">
    <property type="entry name" value="B-lactam Antibiotic, Isopenicillin N Synthase, Chain"/>
    <property type="match status" value="1"/>
</dbReference>
<comment type="caution">
    <text evidence="4">The sequence shown here is derived from an EMBL/GenBank/DDBJ whole genome shotgun (WGS) entry which is preliminary data.</text>
</comment>
<gene>
    <name evidence="4" type="ORF">CTAYLR_008240</name>
</gene>
<feature type="domain" description="Fe2OG dioxygenase" evidence="3">
    <location>
        <begin position="208"/>
        <end position="327"/>
    </location>
</feature>
<sequence length="382" mass="42359">MRRVLLLVPFFSSVFAASCGEVVEIEYDDVVGGADVTAQVAEAFGPGGYGILAVTGVPASLTAARRELLGLARNLARLPEATLAKYERPDLNYIVGWSRGREKFLGTLDDAKGSFYANAIFDSKSGRKLAAKYPASTATPAWPDADLNANFSGAFKHLSRALYDLSYHVLRRCDYVVDDQLNVKKRWWWWWRRRRIPLAAITHKRSRLHVSRLLHYYPSATGSWCGWHNDNSVVTALVPAMFYDDDDDGRELRGDEVPPDAGLEVFANGEPVKVKLERDDVVFFQIGEAAQVLSGGALVATPHRVVAGTASTHRNISRESFAIFVEPNWDEKLKPPPGRSLPDVYAAAHADALIPPLPTRLPKVPVEFAQFLADSVREYYEA</sequence>
<evidence type="ECO:0000313" key="5">
    <source>
        <dbReference type="Proteomes" id="UP001230188"/>
    </source>
</evidence>
<dbReference type="PROSITE" id="PS51471">
    <property type="entry name" value="FE2OG_OXY"/>
    <property type="match status" value="1"/>
</dbReference>
<evidence type="ECO:0000256" key="1">
    <source>
        <dbReference type="RuleBase" id="RU003682"/>
    </source>
</evidence>
<dbReference type="InterPro" id="IPR027443">
    <property type="entry name" value="IPNS-like_sf"/>
</dbReference>
<reference evidence="4" key="1">
    <citation type="submission" date="2023-01" db="EMBL/GenBank/DDBJ databases">
        <title>Metagenome sequencing of chrysophaentin producing Chrysophaeum taylorii.</title>
        <authorList>
            <person name="Davison J."/>
            <person name="Bewley C."/>
        </authorList>
    </citation>
    <scope>NUCLEOTIDE SEQUENCE</scope>
    <source>
        <strain evidence="4">NIES-1699</strain>
    </source>
</reference>
<dbReference type="Proteomes" id="UP001230188">
    <property type="component" value="Unassembled WGS sequence"/>
</dbReference>
<organism evidence="4 5">
    <name type="scientific">Chrysophaeum taylorii</name>
    <dbReference type="NCBI Taxonomy" id="2483200"/>
    <lineage>
        <taxon>Eukaryota</taxon>
        <taxon>Sar</taxon>
        <taxon>Stramenopiles</taxon>
        <taxon>Ochrophyta</taxon>
        <taxon>Pelagophyceae</taxon>
        <taxon>Pelagomonadales</taxon>
        <taxon>Pelagomonadaceae</taxon>
        <taxon>Chrysophaeum</taxon>
    </lineage>
</organism>
<feature type="chain" id="PRO_5042023152" description="Fe2OG dioxygenase domain-containing protein" evidence="2">
    <location>
        <begin position="17"/>
        <end position="382"/>
    </location>
</feature>
<proteinExistence type="inferred from homology"/>
<dbReference type="PANTHER" id="PTHR48420">
    <property type="entry name" value="NON-HAEM DIOXYGENASE N-TERMINAL DOMAIN-CONTAINING PROTEIN"/>
    <property type="match status" value="1"/>
</dbReference>
<feature type="signal peptide" evidence="2">
    <location>
        <begin position="1"/>
        <end position="16"/>
    </location>
</feature>
<keyword evidence="5" id="KW-1185">Reference proteome</keyword>
<keyword evidence="1" id="KW-0560">Oxidoreductase</keyword>
<keyword evidence="1" id="KW-0479">Metal-binding</keyword>
<dbReference type="InterPro" id="IPR005123">
    <property type="entry name" value="Oxoglu/Fe-dep_dioxygenase_dom"/>
</dbReference>
<dbReference type="AlphaFoldDB" id="A0AAD7UIC3"/>
<accession>A0AAD7UIC3</accession>